<dbReference type="NCBIfam" id="TIGR02595">
    <property type="entry name" value="PEP_CTERM"/>
    <property type="match status" value="1"/>
</dbReference>
<accession>A0ABT7ATU0</accession>
<keyword evidence="1" id="KW-0732">Signal</keyword>
<dbReference type="InterPro" id="IPR013424">
    <property type="entry name" value="Ice-binding_C"/>
</dbReference>
<keyword evidence="3" id="KW-1185">Reference proteome</keyword>
<evidence type="ECO:0000313" key="2">
    <source>
        <dbReference type="EMBL" id="MDJ1170311.1"/>
    </source>
</evidence>
<name>A0ABT7ATU0_9CYAN</name>
<evidence type="ECO:0000256" key="1">
    <source>
        <dbReference type="SAM" id="SignalP"/>
    </source>
</evidence>
<dbReference type="RefSeq" id="WP_283754069.1">
    <property type="nucleotide sequence ID" value="NZ_JAQOSP010000087.1"/>
</dbReference>
<evidence type="ECO:0000313" key="3">
    <source>
        <dbReference type="Proteomes" id="UP001235303"/>
    </source>
</evidence>
<comment type="caution">
    <text evidence="2">The sequence shown here is derived from an EMBL/GenBank/DDBJ whole genome shotgun (WGS) entry which is preliminary data.</text>
</comment>
<protein>
    <submittedName>
        <fullName evidence="2">PEP-CTERM sorting domain-containing protein</fullName>
    </submittedName>
</protein>
<organism evidence="2 3">
    <name type="scientific">Roseofilum acuticapitatum BLCC-M154</name>
    <dbReference type="NCBI Taxonomy" id="3022444"/>
    <lineage>
        <taxon>Bacteria</taxon>
        <taxon>Bacillati</taxon>
        <taxon>Cyanobacteriota</taxon>
        <taxon>Cyanophyceae</taxon>
        <taxon>Desertifilales</taxon>
        <taxon>Desertifilaceae</taxon>
        <taxon>Roseofilum</taxon>
        <taxon>Roseofilum acuticapitatum</taxon>
    </lineage>
</organism>
<sequence length="231" mass="24051">MKSAISTLIGSTLLATTFVGFSAVDAQARPNQNTEPAEPLLCSASTITLAGISYSACGGQFEGNDTGNQGTLEGFLNDGTVFGSYGFSNDWSLDGKSDGDGGSYGFTADNGSTDSTWSLTKNLDQLFGNDLTATFAVSFKSSTGYSVYLFEDFQISQAQLDSGRVDGTFTTDGVSVNNKGKAQGLSHGSFWAYSGEEDTYEPPNEIPEPSAAAALGLLAAGMFGMKKKASK</sequence>
<gene>
    <name evidence="2" type="ORF">PMG71_12800</name>
</gene>
<feature type="signal peptide" evidence="1">
    <location>
        <begin position="1"/>
        <end position="28"/>
    </location>
</feature>
<dbReference type="EMBL" id="JAQOSP010000087">
    <property type="protein sequence ID" value="MDJ1170311.1"/>
    <property type="molecule type" value="Genomic_DNA"/>
</dbReference>
<reference evidence="2 3" key="1">
    <citation type="submission" date="2023-01" db="EMBL/GenBank/DDBJ databases">
        <title>Novel diversity within Roseofilum (Cyanobacteria; Desertifilaceae) from marine benthic mats with descriptions of four novel species.</title>
        <authorList>
            <person name="Wang Y."/>
            <person name="Berthold D.E."/>
            <person name="Hu J."/>
            <person name="Lefler F.W."/>
            <person name="Laughinghouse H.D. IV."/>
        </authorList>
    </citation>
    <scope>NUCLEOTIDE SEQUENCE [LARGE SCALE GENOMIC DNA]</scope>
    <source>
        <strain evidence="2 3">BLCC-M154</strain>
    </source>
</reference>
<proteinExistence type="predicted"/>
<dbReference type="Proteomes" id="UP001235303">
    <property type="component" value="Unassembled WGS sequence"/>
</dbReference>
<feature type="chain" id="PRO_5046863117" evidence="1">
    <location>
        <begin position="29"/>
        <end position="231"/>
    </location>
</feature>